<dbReference type="EMBL" id="MU004242">
    <property type="protein sequence ID" value="KAF2664538.1"/>
    <property type="molecule type" value="Genomic_DNA"/>
</dbReference>
<dbReference type="InterPro" id="IPR000266">
    <property type="entry name" value="Ribosomal_uS17"/>
</dbReference>
<evidence type="ECO:0000256" key="2">
    <source>
        <dbReference type="ARBA" id="ARBA00022980"/>
    </source>
</evidence>
<protein>
    <recommendedName>
        <fullName evidence="8">Ribosomal protein S17</fullName>
    </recommendedName>
</protein>
<keyword evidence="4" id="KW-0175">Coiled coil</keyword>
<feature type="coiled-coil region" evidence="4">
    <location>
        <begin position="163"/>
        <end position="190"/>
    </location>
</feature>
<comment type="similarity">
    <text evidence="1">Belongs to the universal ribosomal protein uS17 family.</text>
</comment>
<dbReference type="Gene3D" id="2.40.50.140">
    <property type="entry name" value="Nucleic acid-binding proteins"/>
    <property type="match status" value="1"/>
</dbReference>
<evidence type="ECO:0000256" key="4">
    <source>
        <dbReference type="SAM" id="Coils"/>
    </source>
</evidence>
<evidence type="ECO:0000256" key="5">
    <source>
        <dbReference type="SAM" id="MobiDB-lite"/>
    </source>
</evidence>
<proteinExistence type="inferred from homology"/>
<dbReference type="InterPro" id="IPR012340">
    <property type="entry name" value="NA-bd_OB-fold"/>
</dbReference>
<dbReference type="GO" id="GO:0003735">
    <property type="term" value="F:structural constituent of ribosome"/>
    <property type="evidence" value="ECO:0007669"/>
    <property type="project" value="InterPro"/>
</dbReference>
<evidence type="ECO:0000313" key="7">
    <source>
        <dbReference type="Proteomes" id="UP000799302"/>
    </source>
</evidence>
<name>A0A6A6U093_9PEZI</name>
<sequence length="424" mass="48744">MASIGILPKANYKTLLGVVVNAPRTNTIRVRIPHKTWDNKLKKYYNEPIHLLANDPNNSSATGDVVKIRDQWRVSAGVKHVLTDIVSPFGIPLDKRRPIPTEAERQAARAEKRRKKDLKQAEKQRIVAIKRLAKGKKLQKKEVRETELAEKMLNKVERDEGVLKEHVLRLLFAENDLNRIEERVRDVIKLQLPDSHQWALDESCVDCLTLMVALQHAQAKQTTIGETMPLRAGKSIDTPAVQYNRKVAALQGTLASQFRGPILDKWVRDIEGSTHDFKVTNAMSSLRRRLTKSWESHVFETKNENAEAARNETKHHQGAAQAMAAKIGGRKDWPKIFEEHDAIYKEYKYQEDLKEQAIQEKEGKLRAEAQERSQAIQEKEGKLRAEAQERSQAEQERETKLRVEAWERELEAEVEEEESRKTKS</sequence>
<accession>A0A6A6U093</accession>
<evidence type="ECO:0000256" key="3">
    <source>
        <dbReference type="ARBA" id="ARBA00023274"/>
    </source>
</evidence>
<dbReference type="SUPFAM" id="SSF50249">
    <property type="entry name" value="Nucleic acid-binding proteins"/>
    <property type="match status" value="1"/>
</dbReference>
<dbReference type="Pfam" id="PF00366">
    <property type="entry name" value="Ribosomal_S17"/>
    <property type="match status" value="1"/>
</dbReference>
<reference evidence="6" key="1">
    <citation type="journal article" date="2020" name="Stud. Mycol.">
        <title>101 Dothideomycetes genomes: a test case for predicting lifestyles and emergence of pathogens.</title>
        <authorList>
            <person name="Haridas S."/>
            <person name="Albert R."/>
            <person name="Binder M."/>
            <person name="Bloem J."/>
            <person name="Labutti K."/>
            <person name="Salamov A."/>
            <person name="Andreopoulos B."/>
            <person name="Baker S."/>
            <person name="Barry K."/>
            <person name="Bills G."/>
            <person name="Bluhm B."/>
            <person name="Cannon C."/>
            <person name="Castanera R."/>
            <person name="Culley D."/>
            <person name="Daum C."/>
            <person name="Ezra D."/>
            <person name="Gonzalez J."/>
            <person name="Henrissat B."/>
            <person name="Kuo A."/>
            <person name="Liang C."/>
            <person name="Lipzen A."/>
            <person name="Lutzoni F."/>
            <person name="Magnuson J."/>
            <person name="Mondo S."/>
            <person name="Nolan M."/>
            <person name="Ohm R."/>
            <person name="Pangilinan J."/>
            <person name="Park H.-J."/>
            <person name="Ramirez L."/>
            <person name="Alfaro M."/>
            <person name="Sun H."/>
            <person name="Tritt A."/>
            <person name="Yoshinaga Y."/>
            <person name="Zwiers L.-H."/>
            <person name="Turgeon B."/>
            <person name="Goodwin S."/>
            <person name="Spatafora J."/>
            <person name="Crous P."/>
            <person name="Grigoriev I."/>
        </authorList>
    </citation>
    <scope>NUCLEOTIDE SEQUENCE</scope>
    <source>
        <strain evidence="6">CBS 115976</strain>
    </source>
</reference>
<gene>
    <name evidence="6" type="ORF">BT63DRAFT_429299</name>
</gene>
<dbReference type="GO" id="GO:0006412">
    <property type="term" value="P:translation"/>
    <property type="evidence" value="ECO:0007669"/>
    <property type="project" value="InterPro"/>
</dbReference>
<dbReference type="GO" id="GO:0005840">
    <property type="term" value="C:ribosome"/>
    <property type="evidence" value="ECO:0007669"/>
    <property type="project" value="UniProtKB-KW"/>
</dbReference>
<evidence type="ECO:0008006" key="8">
    <source>
        <dbReference type="Google" id="ProtNLM"/>
    </source>
</evidence>
<evidence type="ECO:0000256" key="1">
    <source>
        <dbReference type="ARBA" id="ARBA00010254"/>
    </source>
</evidence>
<keyword evidence="7" id="KW-1185">Reference proteome</keyword>
<evidence type="ECO:0000313" key="6">
    <source>
        <dbReference type="EMBL" id="KAF2664538.1"/>
    </source>
</evidence>
<dbReference type="AlphaFoldDB" id="A0A6A6U093"/>
<feature type="region of interest" description="Disordered" evidence="5">
    <location>
        <begin position="364"/>
        <end position="401"/>
    </location>
</feature>
<organism evidence="6 7">
    <name type="scientific">Microthyrium microscopicum</name>
    <dbReference type="NCBI Taxonomy" id="703497"/>
    <lineage>
        <taxon>Eukaryota</taxon>
        <taxon>Fungi</taxon>
        <taxon>Dikarya</taxon>
        <taxon>Ascomycota</taxon>
        <taxon>Pezizomycotina</taxon>
        <taxon>Dothideomycetes</taxon>
        <taxon>Dothideomycetes incertae sedis</taxon>
        <taxon>Microthyriales</taxon>
        <taxon>Microthyriaceae</taxon>
        <taxon>Microthyrium</taxon>
    </lineage>
</organism>
<dbReference type="Proteomes" id="UP000799302">
    <property type="component" value="Unassembled WGS sequence"/>
</dbReference>
<keyword evidence="2" id="KW-0689">Ribosomal protein</keyword>
<dbReference type="GO" id="GO:1990904">
    <property type="term" value="C:ribonucleoprotein complex"/>
    <property type="evidence" value="ECO:0007669"/>
    <property type="project" value="UniProtKB-KW"/>
</dbReference>
<dbReference type="OrthoDB" id="274752at2759"/>
<keyword evidence="3" id="KW-0687">Ribonucleoprotein</keyword>